<feature type="compositionally biased region" description="Basic and acidic residues" evidence="15">
    <location>
        <begin position="445"/>
        <end position="469"/>
    </location>
</feature>
<dbReference type="Gene3D" id="1.10.287.130">
    <property type="match status" value="1"/>
</dbReference>
<keyword evidence="9 14" id="KW-0418">Kinase</keyword>
<evidence type="ECO:0000256" key="12">
    <source>
        <dbReference type="ARBA" id="ARBA00023012"/>
    </source>
</evidence>
<keyword evidence="5" id="KW-0597">Phosphoprotein</keyword>
<evidence type="ECO:0000256" key="5">
    <source>
        <dbReference type="ARBA" id="ARBA00022553"/>
    </source>
</evidence>
<evidence type="ECO:0000256" key="1">
    <source>
        <dbReference type="ARBA" id="ARBA00000085"/>
    </source>
</evidence>
<evidence type="ECO:0000313" key="18">
    <source>
        <dbReference type="Proteomes" id="UP000297564"/>
    </source>
</evidence>
<evidence type="ECO:0000256" key="14">
    <source>
        <dbReference type="RuleBase" id="RU364088"/>
    </source>
</evidence>
<evidence type="ECO:0000256" key="8">
    <source>
        <dbReference type="ARBA" id="ARBA00022741"/>
    </source>
</evidence>
<comment type="function">
    <text evidence="14">Member of a two-component regulatory system.</text>
</comment>
<evidence type="ECO:0000313" key="17">
    <source>
        <dbReference type="EMBL" id="TFZ04598.1"/>
    </source>
</evidence>
<evidence type="ECO:0000259" key="16">
    <source>
        <dbReference type="PROSITE" id="PS50109"/>
    </source>
</evidence>
<dbReference type="PANTHER" id="PTHR45436:SF9">
    <property type="entry name" value="SENSOR PROTEIN"/>
    <property type="match status" value="1"/>
</dbReference>
<evidence type="ECO:0000256" key="15">
    <source>
        <dbReference type="SAM" id="MobiDB-lite"/>
    </source>
</evidence>
<dbReference type="Pfam" id="PF02518">
    <property type="entry name" value="HATPase_c"/>
    <property type="match status" value="1"/>
</dbReference>
<dbReference type="GO" id="GO:0000155">
    <property type="term" value="F:phosphorelay sensor kinase activity"/>
    <property type="evidence" value="ECO:0007669"/>
    <property type="project" value="InterPro"/>
</dbReference>
<evidence type="ECO:0000256" key="9">
    <source>
        <dbReference type="ARBA" id="ARBA00022777"/>
    </source>
</evidence>
<dbReference type="EMBL" id="SMLL01000001">
    <property type="protein sequence ID" value="TFZ04598.1"/>
    <property type="molecule type" value="Genomic_DNA"/>
</dbReference>
<dbReference type="InterPro" id="IPR036097">
    <property type="entry name" value="HisK_dim/P_sf"/>
</dbReference>
<dbReference type="InterPro" id="IPR036890">
    <property type="entry name" value="HATPase_C_sf"/>
</dbReference>
<dbReference type="NCBIfam" id="TIGR01386">
    <property type="entry name" value="cztS_silS_copS"/>
    <property type="match status" value="1"/>
</dbReference>
<comment type="caution">
    <text evidence="17">The sequence shown here is derived from an EMBL/GenBank/DDBJ whole genome shotgun (WGS) entry which is preliminary data.</text>
</comment>
<accession>A0A4Z0C275</accession>
<keyword evidence="3 14" id="KW-1003">Cell membrane</keyword>
<dbReference type="InterPro" id="IPR003661">
    <property type="entry name" value="HisK_dim/P_dom"/>
</dbReference>
<keyword evidence="7 14" id="KW-0812">Transmembrane</keyword>
<keyword evidence="11 14" id="KW-1133">Transmembrane helix</keyword>
<dbReference type="FunFam" id="1.10.287.130:FF:000001">
    <property type="entry name" value="Two-component sensor histidine kinase"/>
    <property type="match status" value="1"/>
</dbReference>
<dbReference type="InterPro" id="IPR006290">
    <property type="entry name" value="CztS_silS_copS"/>
</dbReference>
<dbReference type="SUPFAM" id="SSF55874">
    <property type="entry name" value="ATPase domain of HSP90 chaperone/DNA topoisomerase II/histidine kinase"/>
    <property type="match status" value="1"/>
</dbReference>
<dbReference type="EC" id="2.7.13.3" evidence="14"/>
<dbReference type="GO" id="GO:0005886">
    <property type="term" value="C:plasma membrane"/>
    <property type="evidence" value="ECO:0007669"/>
    <property type="project" value="UniProtKB-SubCell"/>
</dbReference>
<comment type="subcellular location">
    <subcellularLocation>
        <location evidence="2 14">Cell inner membrane</location>
    </subcellularLocation>
</comment>
<proteinExistence type="predicted"/>
<dbReference type="Proteomes" id="UP000297564">
    <property type="component" value="Unassembled WGS sequence"/>
</dbReference>
<dbReference type="InterPro" id="IPR050428">
    <property type="entry name" value="TCS_sensor_his_kinase"/>
</dbReference>
<keyword evidence="4 14" id="KW-0997">Cell inner membrane</keyword>
<evidence type="ECO:0000256" key="6">
    <source>
        <dbReference type="ARBA" id="ARBA00022679"/>
    </source>
</evidence>
<dbReference type="GO" id="GO:0005524">
    <property type="term" value="F:ATP binding"/>
    <property type="evidence" value="ECO:0007669"/>
    <property type="project" value="UniProtKB-KW"/>
</dbReference>
<dbReference type="Gene3D" id="3.30.565.10">
    <property type="entry name" value="Histidine kinase-like ATPase, C-terminal domain"/>
    <property type="match status" value="1"/>
</dbReference>
<evidence type="ECO:0000256" key="4">
    <source>
        <dbReference type="ARBA" id="ARBA00022519"/>
    </source>
</evidence>
<keyword evidence="13 14" id="KW-0472">Membrane</keyword>
<keyword evidence="12 14" id="KW-0902">Two-component regulatory system</keyword>
<keyword evidence="10 14" id="KW-0067">ATP-binding</keyword>
<dbReference type="SUPFAM" id="SSF47384">
    <property type="entry name" value="Homodimeric domain of signal transducing histidine kinase"/>
    <property type="match status" value="1"/>
</dbReference>
<evidence type="ECO:0000256" key="10">
    <source>
        <dbReference type="ARBA" id="ARBA00022840"/>
    </source>
</evidence>
<evidence type="ECO:0000256" key="3">
    <source>
        <dbReference type="ARBA" id="ARBA00022475"/>
    </source>
</evidence>
<dbReference type="CDD" id="cd00075">
    <property type="entry name" value="HATPase"/>
    <property type="match status" value="1"/>
</dbReference>
<dbReference type="OrthoDB" id="9786919at2"/>
<reference evidence="17 18" key="1">
    <citation type="submission" date="2019-03" db="EMBL/GenBank/DDBJ databases">
        <title>Ramlibacter rhizophilus CCTCC AB2015357, whole genome shotgun sequence.</title>
        <authorList>
            <person name="Zhang X."/>
            <person name="Feng G."/>
            <person name="Zhu H."/>
        </authorList>
    </citation>
    <scope>NUCLEOTIDE SEQUENCE [LARGE SCALE GENOMIC DNA]</scope>
    <source>
        <strain evidence="17 18">CCTCC AB2015357</strain>
    </source>
</reference>
<dbReference type="PRINTS" id="PR00344">
    <property type="entry name" value="BCTRLSENSOR"/>
</dbReference>
<feature type="region of interest" description="Disordered" evidence="15">
    <location>
        <begin position="443"/>
        <end position="469"/>
    </location>
</feature>
<evidence type="ECO:0000256" key="11">
    <source>
        <dbReference type="ARBA" id="ARBA00022989"/>
    </source>
</evidence>
<evidence type="ECO:0000256" key="13">
    <source>
        <dbReference type="ARBA" id="ARBA00023136"/>
    </source>
</evidence>
<keyword evidence="18" id="KW-1185">Reference proteome</keyword>
<feature type="domain" description="Histidine kinase" evidence="16">
    <location>
        <begin position="231"/>
        <end position="444"/>
    </location>
</feature>
<dbReference type="CDD" id="cd00082">
    <property type="entry name" value="HisKA"/>
    <property type="match status" value="1"/>
</dbReference>
<feature type="transmembrane region" description="Helical" evidence="14">
    <location>
        <begin position="145"/>
        <end position="167"/>
    </location>
</feature>
<dbReference type="SMART" id="SM00388">
    <property type="entry name" value="HisKA"/>
    <property type="match status" value="1"/>
</dbReference>
<dbReference type="Pfam" id="PF00512">
    <property type="entry name" value="HisKA"/>
    <property type="match status" value="1"/>
</dbReference>
<evidence type="ECO:0000256" key="2">
    <source>
        <dbReference type="ARBA" id="ARBA00004533"/>
    </source>
</evidence>
<dbReference type="InterPro" id="IPR048590">
    <property type="entry name" value="CusS-like_sensor"/>
</dbReference>
<keyword evidence="6 14" id="KW-0808">Transferase</keyword>
<dbReference type="InterPro" id="IPR003594">
    <property type="entry name" value="HATPase_dom"/>
</dbReference>
<dbReference type="PROSITE" id="PS50109">
    <property type="entry name" value="HIS_KIN"/>
    <property type="match status" value="1"/>
</dbReference>
<organism evidence="17 18">
    <name type="scientific">Ramlibacter rhizophilus</name>
    <dbReference type="NCBI Taxonomy" id="1781167"/>
    <lineage>
        <taxon>Bacteria</taxon>
        <taxon>Pseudomonadati</taxon>
        <taxon>Pseudomonadota</taxon>
        <taxon>Betaproteobacteria</taxon>
        <taxon>Burkholderiales</taxon>
        <taxon>Comamonadaceae</taxon>
        <taxon>Ramlibacter</taxon>
    </lineage>
</organism>
<dbReference type="AlphaFoldDB" id="A0A4Z0C275"/>
<keyword evidence="8 14" id="KW-0547">Nucleotide-binding</keyword>
<dbReference type="Pfam" id="PF21085">
    <property type="entry name" value="CusS"/>
    <property type="match status" value="1"/>
</dbReference>
<dbReference type="PANTHER" id="PTHR45436">
    <property type="entry name" value="SENSOR HISTIDINE KINASE YKOH"/>
    <property type="match status" value="1"/>
</dbReference>
<dbReference type="InterPro" id="IPR004358">
    <property type="entry name" value="Sig_transdc_His_kin-like_C"/>
</dbReference>
<protein>
    <recommendedName>
        <fullName evidence="14">Sensor protein</fullName>
        <ecNumber evidence="14">2.7.13.3</ecNumber>
    </recommendedName>
</protein>
<evidence type="ECO:0000256" key="7">
    <source>
        <dbReference type="ARBA" id="ARBA00022692"/>
    </source>
</evidence>
<comment type="catalytic activity">
    <reaction evidence="1 14">
        <text>ATP + protein L-histidine = ADP + protein N-phospho-L-histidine.</text>
        <dbReference type="EC" id="2.7.13.3"/>
    </reaction>
</comment>
<gene>
    <name evidence="17" type="ORF">EZ242_02285</name>
</gene>
<name>A0A4Z0C275_9BURK</name>
<dbReference type="SMART" id="SM00387">
    <property type="entry name" value="HATPase_c"/>
    <property type="match status" value="1"/>
</dbReference>
<dbReference type="InterPro" id="IPR005467">
    <property type="entry name" value="His_kinase_dom"/>
</dbReference>
<sequence length="488" mass="51699">MTMQAKPHSLRWRLSWLFAALTMLGFGALSGAIYAASASHLARKAEAELGRKVALVSGLVQEAASTGDEAAMRHKLAEFFAAHDDMRVTLFGADGAVAFQSSGDPRRAPHLAARFDAPAGALGGRVASGSIQMDRTQDEELLSGLAWLLVAATFVGSLSVCASAFWLTRRTMLPLFDLARQTRELGAERLSGARLSMERSVEELMPWVDEFNALLSRLDGAYRQLEAFNADVAHELRTPLTTLMGQTEVALRRPRSPEALRSVLESNLEELQRLSGIVNDMLFLARADGGEIARASPPASLREQAITAVEFHEAALAEAGLEARVDGDALASFDAGLVRRALSNLLGNAIRHSDEGSTIALRVDAGAGCPRVSVSNPGAPIPPDALRRMFDRFYRGEEPRSGGCGRHGLGLAIVAAIAGMHGGRAFATSAGGVTTVGFTIGAAARKHDADSRRTARRDLGEPTGEGEARRAALAEFEGGQPGVAGVAN</sequence>